<comment type="caution">
    <text evidence="4">The sequence shown here is derived from an EMBL/GenBank/DDBJ whole genome shotgun (WGS) entry which is preliminary data.</text>
</comment>
<dbReference type="InterPro" id="IPR001173">
    <property type="entry name" value="Glyco_trans_2-like"/>
</dbReference>
<dbReference type="Pfam" id="PF00535">
    <property type="entry name" value="Glycos_transf_2"/>
    <property type="match status" value="1"/>
</dbReference>
<dbReference type="CDD" id="cd00761">
    <property type="entry name" value="Glyco_tranf_GTA_type"/>
    <property type="match status" value="1"/>
</dbReference>
<name>A0A2S9I7N0_9GAMM</name>
<keyword evidence="1" id="KW-0328">Glycosyltransferase</keyword>
<accession>A0A2S9I7N0</accession>
<dbReference type="EMBL" id="PDET01000016">
    <property type="protein sequence ID" value="PRD13734.1"/>
    <property type="molecule type" value="Genomic_DNA"/>
</dbReference>
<keyword evidence="2 4" id="KW-0808">Transferase</keyword>
<protein>
    <submittedName>
        <fullName evidence="4">Glycosyl transferase</fullName>
    </submittedName>
</protein>
<evidence type="ECO:0000256" key="2">
    <source>
        <dbReference type="ARBA" id="ARBA00022679"/>
    </source>
</evidence>
<keyword evidence="5" id="KW-1185">Reference proteome</keyword>
<dbReference type="RefSeq" id="WP_105594447.1">
    <property type="nucleotide sequence ID" value="NZ_PDET01000016.1"/>
</dbReference>
<proteinExistence type="predicted"/>
<dbReference type="AlphaFoldDB" id="A0A2S9I7N0"/>
<gene>
    <name evidence="4" type="ORF">CQW29_19705</name>
</gene>
<organism evidence="4 5">
    <name type="scientific">Pantoea coffeiphila</name>
    <dbReference type="NCBI Taxonomy" id="1465635"/>
    <lineage>
        <taxon>Bacteria</taxon>
        <taxon>Pseudomonadati</taxon>
        <taxon>Pseudomonadota</taxon>
        <taxon>Gammaproteobacteria</taxon>
        <taxon>Enterobacterales</taxon>
        <taxon>Erwiniaceae</taxon>
        <taxon>Pantoea</taxon>
    </lineage>
</organism>
<dbReference type="PANTHER" id="PTHR22916:SF51">
    <property type="entry name" value="GLYCOSYLTRANSFERASE EPSH-RELATED"/>
    <property type="match status" value="1"/>
</dbReference>
<dbReference type="GO" id="GO:0016758">
    <property type="term" value="F:hexosyltransferase activity"/>
    <property type="evidence" value="ECO:0007669"/>
    <property type="project" value="UniProtKB-ARBA"/>
</dbReference>
<dbReference type="Proteomes" id="UP000239181">
    <property type="component" value="Unassembled WGS sequence"/>
</dbReference>
<dbReference type="InterPro" id="IPR029044">
    <property type="entry name" value="Nucleotide-diphossugar_trans"/>
</dbReference>
<evidence type="ECO:0000256" key="1">
    <source>
        <dbReference type="ARBA" id="ARBA00022676"/>
    </source>
</evidence>
<sequence>MSEIENGHLLSVIIPFYNNEEFLGDSLESLLRQVDDDIEIVLVNDGSTDGSVIAAQSVLDRYAHPHVVFISQQNGGIAHARNVGLRHASGQYVTFLDGDDLLSRHYLVTLRPLLLSGKYELIDFKYHIFANVTQEDNHPAESAFSTSDFTQGMSCLTPLFSRSMWHLWNRVFHRSLLVGESFETGRRYEDVIFTPFVYFKTQKIGHIDHPLYFYRDNNQGITRNVKEKDIEDMLFAMKKMLNFASQNQHDKAIKQLAALMVLNCFNEVKAMSKKLYGYYFYPEKVRAVLTQAATLCDGTAVPKKKVRQMRYANIDTWLSKLRRRSKK</sequence>
<dbReference type="SUPFAM" id="SSF53448">
    <property type="entry name" value="Nucleotide-diphospho-sugar transferases"/>
    <property type="match status" value="1"/>
</dbReference>
<evidence type="ECO:0000313" key="5">
    <source>
        <dbReference type="Proteomes" id="UP000239181"/>
    </source>
</evidence>
<evidence type="ECO:0000259" key="3">
    <source>
        <dbReference type="Pfam" id="PF00535"/>
    </source>
</evidence>
<feature type="domain" description="Glycosyltransferase 2-like" evidence="3">
    <location>
        <begin position="11"/>
        <end position="130"/>
    </location>
</feature>
<dbReference type="OrthoDB" id="6813549at2"/>
<reference evidence="4 5" key="1">
    <citation type="submission" date="2017-10" db="EMBL/GenBank/DDBJ databases">
        <title>Draft genome of two endophytic bacteria isolated from 'guarana' Paullinia cupana (Mart.) Ducke.</title>
        <authorList>
            <person name="Siqueira K.A."/>
            <person name="Liotti R.G."/>
            <person name="Mendes T.A."/>
            <person name="Soares M.A."/>
        </authorList>
    </citation>
    <scope>NUCLEOTIDE SEQUENCE [LARGE SCALE GENOMIC DNA]</scope>
    <source>
        <strain evidence="4 5">342</strain>
    </source>
</reference>
<evidence type="ECO:0000313" key="4">
    <source>
        <dbReference type="EMBL" id="PRD13734.1"/>
    </source>
</evidence>
<dbReference type="Gene3D" id="3.90.550.10">
    <property type="entry name" value="Spore Coat Polysaccharide Biosynthesis Protein SpsA, Chain A"/>
    <property type="match status" value="1"/>
</dbReference>
<dbReference type="PANTHER" id="PTHR22916">
    <property type="entry name" value="GLYCOSYLTRANSFERASE"/>
    <property type="match status" value="1"/>
</dbReference>